<comment type="similarity">
    <text evidence="1">Belongs to the barstar family.</text>
</comment>
<dbReference type="RefSeq" id="WP_040040520.1">
    <property type="nucleotide sequence ID" value="NZ_JWJG01000028.1"/>
</dbReference>
<evidence type="ECO:0000259" key="2">
    <source>
        <dbReference type="Pfam" id="PF01337"/>
    </source>
</evidence>
<dbReference type="EMBL" id="JWJG01000028">
    <property type="protein sequence ID" value="KIF81764.1"/>
    <property type="molecule type" value="Genomic_DNA"/>
</dbReference>
<dbReference type="SUPFAM" id="SSF52038">
    <property type="entry name" value="Barstar-related"/>
    <property type="match status" value="1"/>
</dbReference>
<evidence type="ECO:0000256" key="1">
    <source>
        <dbReference type="ARBA" id="ARBA00006845"/>
    </source>
</evidence>
<feature type="domain" description="Barstar (barnase inhibitor)" evidence="2">
    <location>
        <begin position="1"/>
        <end position="103"/>
    </location>
</feature>
<proteinExistence type="inferred from homology"/>
<protein>
    <submittedName>
        <fullName evidence="3">Barnase inhibitor</fullName>
    </submittedName>
</protein>
<dbReference type="InterPro" id="IPR000468">
    <property type="entry name" value="Barstar"/>
</dbReference>
<name>A0A0C2BNY8_9BURK</name>
<comment type="caution">
    <text evidence="3">The sequence shown here is derived from an EMBL/GenBank/DDBJ whole genome shotgun (WGS) entry which is preliminary data.</text>
</comment>
<keyword evidence="4" id="KW-1185">Reference proteome</keyword>
<dbReference type="InterPro" id="IPR035905">
    <property type="entry name" value="Barstar-like_sf"/>
</dbReference>
<evidence type="ECO:0000313" key="3">
    <source>
        <dbReference type="EMBL" id="KIF81764.1"/>
    </source>
</evidence>
<dbReference type="Proteomes" id="UP000031572">
    <property type="component" value="Unassembled WGS sequence"/>
</dbReference>
<reference evidence="3 4" key="1">
    <citation type="submission" date="2014-12" db="EMBL/GenBank/DDBJ databases">
        <title>Denitrispirillum autotrophicum gen. nov., sp. nov., Denitrifying, Facultatively Autotrophic Bacteria Isolated from Rice Paddy Soil.</title>
        <authorList>
            <person name="Ishii S."/>
            <person name="Ashida N."/>
            <person name="Ohno H."/>
            <person name="Otsuka S."/>
            <person name="Yokota A."/>
            <person name="Senoo K."/>
        </authorList>
    </citation>
    <scope>NUCLEOTIDE SEQUENCE [LARGE SCALE GENOMIC DNA]</scope>
    <source>
        <strain evidence="3 4">TSA66</strain>
    </source>
</reference>
<dbReference type="OrthoDB" id="7575400at2"/>
<accession>A0A0C2BNY8</accession>
<dbReference type="AlphaFoldDB" id="A0A0C2BNY8"/>
<dbReference type="Gene3D" id="3.30.370.10">
    <property type="entry name" value="Barstar-like"/>
    <property type="match status" value="1"/>
</dbReference>
<gene>
    <name evidence="3" type="ORF">TSA66_14690</name>
</gene>
<evidence type="ECO:0000313" key="4">
    <source>
        <dbReference type="Proteomes" id="UP000031572"/>
    </source>
</evidence>
<organism evidence="3 4">
    <name type="scientific">Noviherbaspirillum autotrophicum</name>
    <dbReference type="NCBI Taxonomy" id="709839"/>
    <lineage>
        <taxon>Bacteria</taxon>
        <taxon>Pseudomonadati</taxon>
        <taxon>Pseudomonadota</taxon>
        <taxon>Betaproteobacteria</taxon>
        <taxon>Burkholderiales</taxon>
        <taxon>Oxalobacteraceae</taxon>
        <taxon>Noviherbaspirillum</taxon>
    </lineage>
</organism>
<dbReference type="STRING" id="709839.TSA66_14690"/>
<sequence length="108" mass="12131">MPTARLNGMEIRNWQDFHRESQSAFGFPEFYGRNMDAWIDCLSTLRDGDGMSQLMLGPDEALDVEVLCAGILRRQAPEILDALIDCVAAVNERYAENGEKPALSLLLR</sequence>
<dbReference type="Pfam" id="PF01337">
    <property type="entry name" value="Barstar"/>
    <property type="match status" value="1"/>
</dbReference>